<accession>A0A2U1V200</accession>
<dbReference type="EMBL" id="PDOA01000010">
    <property type="protein sequence ID" value="PWC27913.1"/>
    <property type="molecule type" value="Genomic_DNA"/>
</dbReference>
<reference evidence="2" key="1">
    <citation type="submission" date="2017-10" db="EMBL/GenBank/DDBJ databases">
        <authorList>
            <person name="Toshchakov S.V."/>
            <person name="Goeva M.A."/>
        </authorList>
    </citation>
    <scope>NUCLEOTIDE SEQUENCE [LARGE SCALE GENOMIC DNA]</scope>
    <source>
        <strain evidence="2">JR1/69-1-13</strain>
    </source>
</reference>
<protein>
    <submittedName>
        <fullName evidence="1">Uncharacterized protein</fullName>
    </submittedName>
</protein>
<dbReference type="RefSeq" id="WP_109517800.1">
    <property type="nucleotide sequence ID" value="NZ_PDOA01000010.1"/>
</dbReference>
<keyword evidence="2" id="KW-1185">Reference proteome</keyword>
<evidence type="ECO:0000313" key="2">
    <source>
        <dbReference type="Proteomes" id="UP000245048"/>
    </source>
</evidence>
<name>A0A2U1V200_9PROT</name>
<proteinExistence type="predicted"/>
<organism evidence="1 2">
    <name type="scientific">Teichococcus aestuarii</name>
    <dbReference type="NCBI Taxonomy" id="568898"/>
    <lineage>
        <taxon>Bacteria</taxon>
        <taxon>Pseudomonadati</taxon>
        <taxon>Pseudomonadota</taxon>
        <taxon>Alphaproteobacteria</taxon>
        <taxon>Acetobacterales</taxon>
        <taxon>Roseomonadaceae</taxon>
        <taxon>Roseomonas</taxon>
    </lineage>
</organism>
<sequence>MVFDQIGHEIHARISEDTAPARARDLGRVAAERAIQQVLAGQESPQRRRWIDILKTDFRNYGYDLVHEFGHHHAARDAWEAVHSYLRRL</sequence>
<gene>
    <name evidence="1" type="ORF">CR165_14900</name>
</gene>
<comment type="caution">
    <text evidence="1">The sequence shown here is derived from an EMBL/GenBank/DDBJ whole genome shotgun (WGS) entry which is preliminary data.</text>
</comment>
<dbReference type="AlphaFoldDB" id="A0A2U1V200"/>
<dbReference type="Proteomes" id="UP000245048">
    <property type="component" value="Unassembled WGS sequence"/>
</dbReference>
<evidence type="ECO:0000313" key="1">
    <source>
        <dbReference type="EMBL" id="PWC27913.1"/>
    </source>
</evidence>